<protein>
    <submittedName>
        <fullName evidence="7">Uncharacterized protein LOC113504136 isoform X1</fullName>
    </submittedName>
</protein>
<dbReference type="PANTHER" id="PTHR11671">
    <property type="entry name" value="V-TYPE ATP SYNTHASE SUBUNIT D"/>
    <property type="match status" value="1"/>
</dbReference>
<feature type="region of interest" description="Disordered" evidence="5">
    <location>
        <begin position="1237"/>
        <end position="1265"/>
    </location>
</feature>
<feature type="compositionally biased region" description="Low complexity" evidence="5">
    <location>
        <begin position="1194"/>
        <end position="1204"/>
    </location>
</feature>
<dbReference type="InterPro" id="IPR002699">
    <property type="entry name" value="V_ATPase_D"/>
</dbReference>
<feature type="compositionally biased region" description="Polar residues" evidence="5">
    <location>
        <begin position="1045"/>
        <end position="1064"/>
    </location>
</feature>
<proteinExistence type="inferred from homology"/>
<comment type="similarity">
    <text evidence="1">Belongs to the V-ATPase D subunit family.</text>
</comment>
<dbReference type="KEGG" id="tnl:113504136"/>
<feature type="compositionally biased region" description="Low complexity" evidence="5">
    <location>
        <begin position="1157"/>
        <end position="1172"/>
    </location>
</feature>
<keyword evidence="2" id="KW-0813">Transport</keyword>
<dbReference type="InParanoid" id="A0A7E5WN19"/>
<evidence type="ECO:0000256" key="3">
    <source>
        <dbReference type="ARBA" id="ARBA00023065"/>
    </source>
</evidence>
<dbReference type="GO" id="GO:0046961">
    <property type="term" value="F:proton-transporting ATPase activity, rotational mechanism"/>
    <property type="evidence" value="ECO:0007669"/>
    <property type="project" value="InterPro"/>
</dbReference>
<evidence type="ECO:0000313" key="6">
    <source>
        <dbReference type="Proteomes" id="UP000322000"/>
    </source>
</evidence>
<dbReference type="RefSeq" id="XP_026742089.1">
    <property type="nucleotide sequence ID" value="XM_026886288.1"/>
</dbReference>
<name>A0A7E5WN19_TRINI</name>
<dbReference type="Gene3D" id="1.10.287.3240">
    <property type="match status" value="1"/>
</dbReference>
<feature type="region of interest" description="Disordered" evidence="5">
    <location>
        <begin position="1093"/>
        <end position="1118"/>
    </location>
</feature>
<dbReference type="OrthoDB" id="7676488at2759"/>
<feature type="region of interest" description="Disordered" evidence="5">
    <location>
        <begin position="462"/>
        <end position="498"/>
    </location>
</feature>
<feature type="region of interest" description="Disordered" evidence="5">
    <location>
        <begin position="556"/>
        <end position="575"/>
    </location>
</feature>
<dbReference type="GeneID" id="113504136"/>
<feature type="region of interest" description="Disordered" evidence="5">
    <location>
        <begin position="1036"/>
        <end position="1064"/>
    </location>
</feature>
<keyword evidence="3" id="KW-0406">Ion transport</keyword>
<evidence type="ECO:0000256" key="1">
    <source>
        <dbReference type="ARBA" id="ARBA00005850"/>
    </source>
</evidence>
<evidence type="ECO:0000256" key="4">
    <source>
        <dbReference type="ARBA" id="ARBA00045737"/>
    </source>
</evidence>
<dbReference type="Proteomes" id="UP000322000">
    <property type="component" value="Chromosome 21"/>
</dbReference>
<gene>
    <name evidence="7" type="primary">LOC113504136</name>
</gene>
<dbReference type="NCBIfam" id="TIGR00309">
    <property type="entry name" value="V_ATPase_subD"/>
    <property type="match status" value="1"/>
</dbReference>
<evidence type="ECO:0000256" key="2">
    <source>
        <dbReference type="ARBA" id="ARBA00022448"/>
    </source>
</evidence>
<comment type="function">
    <text evidence="4">Subunit of the V1 complex of vacuolar(H+)-ATPase (V-ATPase), a multisubunit enzyme composed of a peripheral complex (V1) that hydrolyzes ATP and a membrane integral complex (V0) that translocates protons. V-ATPase is responsible for acidifying and maintaining the pH of intracellular compartments and in some cell types, is targeted to the plasma membrane, where it is responsible for acidifying the extracellular environment.</text>
</comment>
<evidence type="ECO:0000313" key="7">
    <source>
        <dbReference type="RefSeq" id="XP_026742089.1"/>
    </source>
</evidence>
<keyword evidence="6" id="KW-1185">Reference proteome</keyword>
<sequence length="1720" mass="184231">MFKEDDDVEEGSMGATRYNVMPSLVALQQMRNRLHLAFLGKKLMKWTALATGKELRRLSIEITGMIGSYQDDVATAFMLLARSRYFFPKMNVIVLENVPHTASLRVSVRHRGVAGVKVVNLDILESAIDPYPYLGIEKGGMTIWDAKEAWYNVLKVMIMLLEAKTTFNLVEIAHKNATKKQNVLARVVIPRIVATMKYISSELEEMEREETFRLKRFKELKIKRARPAPSQVVKVQEVVVPEKVAKPEEVKPKPEEIKEKPAEAVIEKLAEEVIEKPVEEVIEKLEEVIEKPKEIIPEAVVVAEKIGEPVQEPEPRKKISLEEMDENLYERVIDDTFPRLIRDEKIIESIINTNICACCLSLFETKNDSSQVICPLCQLEAQARERHQNIKLNVVPCESICGKTNDNEKRLDNLMTHINEVINLAEQYKTEGITSPSIENFIKSCSAVKCKIEDIKSSTASAAPTVGRSPVCDESKPKSKPCSGASTQPASAAPTRAPSICKRVTDHLSELYDLTPVPEPKLGYFETKFKEIVKVTRLKNSDGTFSEEKQVITIKTERRKPHSEDEDQPCLATCPASDSGGGGGGYGGGRGSCHGGGLGGAESGGGTGGILASGSKAASGGGASVCIRESVSQRSGGQRVCVASASGSIPSEEFSFEGDASYPCGHSREPSTCGTASMPIPSDERITFRGHTPKPCDSCNLYGTDSMPLPCEDPTICTAGRPIPCCNSVVRGAGSVPMPSSDASVIGKAKAIPCHFPCLDVKEPKPVTPKPSEAPTLCSSHMASYVASQNKFGTGSKRGSKTAMSFNECEHHRGSVVGAGAGVCQAGSAPNVARGRTCQTTAVKKQSSGGVCRSCQSAALKAQLSAVKPQSSGGVCRACQSAAFKAQPSAARTQSLGGVCWPCQPPAVRSHASGGVCRPCQFSAVGPQSSDGVYKSSQTSFIKPQSSGGVCKSCQSSDLKPQSSAVRTQPSGIVCRSCQSSFVKPQSSEGVCRSCQSSAIKTKSFGGVCKSSQSSDIRPPPPTLVCRSCQSSFVKTEPSGEVSKPPQSSDVRPQTSVVRTQSSGGICKPCLSSTVRPQSSVVRTQSSGIVCRSCQSSDVRPPSTDGVSKPCPSSTVRPQSSVVKTLSSCGICKSRQSSKTQFAEGGYKTCESSPARSQSSGGVSESGQSTTSRPPSPGIIVCRSRNALAPRPKSSGSIRSGQSSAPKPQSAGGVCSKSHAGSMELGVMCSLCNRTARSEESGTPPVKTRSEASHRSPPMGEPKLRTCMSAGYQKSATSEELIGIDGSCECYRNTKQHPPSFKLELPIPTACRSTSMNTEVCGPEYSISTYSISYPHESKAYIKISSSKSVQTCGANVKGKNSSDKATSCIPNCSGLSRGSKQSDSKWVITELCNKEACTSDTYLECIPRRILVRTSRTSTPLTSCGSSCMKHKRSTSSCTFRNGSGKTDENGEVVLKGSVLSELRKMILNASVSAHSNDQSENEDSRSVCSKCASKFPKNKNNINHAYYTFQSKNFMEYDEVFAKEFCGSCGTLGQYSSTSGSASYRSAAVGSMFTDASSAVSCCPKNALSGKSSGSAYSDCKSTYLSLAQALKSSKTSCPAPSVTASYPAENIKPEEICCPKPKPIYRVLESQPSVDRIESSTVGINRTKTQRDAATCTKRCDRYDCRPVKSLNKGHACAIIRKRTCACHSDTHMLRYRPQSSAPVPRSQSCCNCICRR</sequence>
<accession>A0A7E5WN19</accession>
<feature type="region of interest" description="Disordered" evidence="5">
    <location>
        <begin position="1143"/>
        <end position="1217"/>
    </location>
</feature>
<evidence type="ECO:0000256" key="5">
    <source>
        <dbReference type="SAM" id="MobiDB-lite"/>
    </source>
</evidence>
<dbReference type="Pfam" id="PF01813">
    <property type="entry name" value="ATP-synt_D"/>
    <property type="match status" value="1"/>
</dbReference>
<reference evidence="7" key="1">
    <citation type="submission" date="2025-08" db="UniProtKB">
        <authorList>
            <consortium name="RefSeq"/>
        </authorList>
    </citation>
    <scope>IDENTIFICATION</scope>
</reference>
<organism evidence="6 7">
    <name type="scientific">Trichoplusia ni</name>
    <name type="common">Cabbage looper</name>
    <dbReference type="NCBI Taxonomy" id="7111"/>
    <lineage>
        <taxon>Eukaryota</taxon>
        <taxon>Metazoa</taxon>
        <taxon>Ecdysozoa</taxon>
        <taxon>Arthropoda</taxon>
        <taxon>Hexapoda</taxon>
        <taxon>Insecta</taxon>
        <taxon>Pterygota</taxon>
        <taxon>Neoptera</taxon>
        <taxon>Endopterygota</taxon>
        <taxon>Lepidoptera</taxon>
        <taxon>Glossata</taxon>
        <taxon>Ditrysia</taxon>
        <taxon>Noctuoidea</taxon>
        <taxon>Noctuidae</taxon>
        <taxon>Plusiinae</taxon>
        <taxon>Trichoplusia</taxon>
    </lineage>
</organism>